<sequence>MAYAMVPSAKWVIHQPIHDIFWRTVPCDASLLYSLGLLVKAASMLCVVVPPNLVHMRHSAQRSSPFCAVIGKHDPYSAFWWLHDKHAGNFPKFTKGTAGMTRDGGGLESWLTPSKHFAKSCPRLDTHAFIPLRMPPNSALRFLIFAAEVSETPHAVRIPTTFRPTHADQSLRLSSIIVAHVLLNLHQAVRVSSDGIGDERPYFVASLEPEVCVLRRQFRRAGGLRVGCCRR</sequence>
<dbReference type="Proteomes" id="UP000250043">
    <property type="component" value="Unassembled WGS sequence"/>
</dbReference>
<proteinExistence type="predicted"/>
<accession>A0A8E2AUZ9</accession>
<name>A0A8E2AUZ9_9APHY</name>
<evidence type="ECO:0000313" key="2">
    <source>
        <dbReference type="Proteomes" id="UP000250043"/>
    </source>
</evidence>
<protein>
    <submittedName>
        <fullName evidence="1">Uncharacterized protein</fullName>
    </submittedName>
</protein>
<reference evidence="1 2" key="1">
    <citation type="submission" date="2016-07" db="EMBL/GenBank/DDBJ databases">
        <title>Draft genome of the white-rot fungus Obba rivulosa 3A-2.</title>
        <authorList>
            <consortium name="DOE Joint Genome Institute"/>
            <person name="Miettinen O."/>
            <person name="Riley R."/>
            <person name="Acob R."/>
            <person name="Barry K."/>
            <person name="Cullen D."/>
            <person name="De Vries R."/>
            <person name="Hainaut M."/>
            <person name="Hatakka A."/>
            <person name="Henrissat B."/>
            <person name="Hilden K."/>
            <person name="Kuo R."/>
            <person name="Labutti K."/>
            <person name="Lipzen A."/>
            <person name="Makela M.R."/>
            <person name="Sandor L."/>
            <person name="Spatafora J.W."/>
            <person name="Grigoriev I.V."/>
            <person name="Hibbett D.S."/>
        </authorList>
    </citation>
    <scope>NUCLEOTIDE SEQUENCE [LARGE SCALE GENOMIC DNA]</scope>
    <source>
        <strain evidence="1 2">3A-2</strain>
    </source>
</reference>
<evidence type="ECO:0000313" key="1">
    <source>
        <dbReference type="EMBL" id="OCH88820.1"/>
    </source>
</evidence>
<dbReference type="EMBL" id="KV722442">
    <property type="protein sequence ID" value="OCH88820.1"/>
    <property type="molecule type" value="Genomic_DNA"/>
</dbReference>
<keyword evidence="2" id="KW-1185">Reference proteome</keyword>
<gene>
    <name evidence="1" type="ORF">OBBRIDRAFT_61024</name>
</gene>
<dbReference type="AlphaFoldDB" id="A0A8E2AUZ9"/>
<organism evidence="1 2">
    <name type="scientific">Obba rivulosa</name>
    <dbReference type="NCBI Taxonomy" id="1052685"/>
    <lineage>
        <taxon>Eukaryota</taxon>
        <taxon>Fungi</taxon>
        <taxon>Dikarya</taxon>
        <taxon>Basidiomycota</taxon>
        <taxon>Agaricomycotina</taxon>
        <taxon>Agaricomycetes</taxon>
        <taxon>Polyporales</taxon>
        <taxon>Gelatoporiaceae</taxon>
        <taxon>Obba</taxon>
    </lineage>
</organism>